<accession>A0A8J5GZ53</accession>
<evidence type="ECO:0000313" key="8">
    <source>
        <dbReference type="Proteomes" id="UP000734854"/>
    </source>
</evidence>
<sequence length="673" mass="75742">MSKSTQNQAWRDFYGKENSASIQCMIGMPRLFCLIDYSSACRSQRECGTTAPKATLKLVRRRRRSGGSLVLAFWNGRSARSDKASGGGKELLMINPCRFFVSELPADVFVHVDEVRFHLHKFPLLSKSRRLLGLVTQACDDNKDEIFLHDFPGGSKAFEVCAKFCYGMVVTLSAHNVAAARCAAEYLEMTEDVDKGNLIYKIEVFLNTSILQSWKDSIIALQTTKLLLPWSEELNLVERCIKCIASKTSTDPSNVSWSYTCNRKWTASDSLVEIEQGTHEIPPDWWIEDICELDVELYKRVMIAVKSKGRMSSKIIGEALKFYTFRWLPDSYDALVADDYMRKNRILVETIISLLPSDKCGGSLCRFLLKLLKVVILVGGNGPMKEELIDRISMQLHKASVKDLLVPAKSDGNTIYDVNLVQCLVSKSLMQVNTENDIGFDKSDNAFVEIASRNKVLLALGRLVDGYLAEIAHDPNLYISSFIDIAKTVPEEARPSHDGLYTAIDIYLKDHPDLTKEEKKMICALMDVKKFSSEASIHAAQNEQLPLRMVVQVLFFEHLKISGGMPTTTDDISMCQATMDGDCEGRIVDHHNILKHQMENLSIKADEYQNGEGKKIVKTRSTRIFDKLWIDKGQRETGKKSETSRSSQSTPTFVKRGEEKTTGSSRNTKHSIS</sequence>
<name>A0A8J5GZ53_ZINOF</name>
<evidence type="ECO:0000256" key="2">
    <source>
        <dbReference type="ARBA" id="ARBA00022786"/>
    </source>
</evidence>
<comment type="similarity">
    <text evidence="3">Belongs to the NPH3 family.</text>
</comment>
<dbReference type="Pfam" id="PF03000">
    <property type="entry name" value="NPH3"/>
    <property type="match status" value="1"/>
</dbReference>
<evidence type="ECO:0000256" key="3">
    <source>
        <dbReference type="PROSITE-ProRule" id="PRU00982"/>
    </source>
</evidence>
<dbReference type="UniPathway" id="UPA00143"/>
<dbReference type="AlphaFoldDB" id="A0A8J5GZ53"/>
<keyword evidence="8" id="KW-1185">Reference proteome</keyword>
<dbReference type="SUPFAM" id="SSF54695">
    <property type="entry name" value="POZ domain"/>
    <property type="match status" value="1"/>
</dbReference>
<dbReference type="Gene3D" id="3.30.710.10">
    <property type="entry name" value="Potassium Channel Kv1.1, Chain A"/>
    <property type="match status" value="1"/>
</dbReference>
<dbReference type="Proteomes" id="UP000734854">
    <property type="component" value="Unassembled WGS sequence"/>
</dbReference>
<evidence type="ECO:0008006" key="9">
    <source>
        <dbReference type="Google" id="ProtNLM"/>
    </source>
</evidence>
<proteinExistence type="inferred from homology"/>
<dbReference type="PROSITE" id="PS51649">
    <property type="entry name" value="NPH3"/>
    <property type="match status" value="1"/>
</dbReference>
<dbReference type="InterPro" id="IPR000210">
    <property type="entry name" value="BTB/POZ_dom"/>
</dbReference>
<feature type="region of interest" description="Disordered" evidence="4">
    <location>
        <begin position="634"/>
        <end position="673"/>
    </location>
</feature>
<organism evidence="7 8">
    <name type="scientific">Zingiber officinale</name>
    <name type="common">Ginger</name>
    <name type="synonym">Amomum zingiber</name>
    <dbReference type="NCBI Taxonomy" id="94328"/>
    <lineage>
        <taxon>Eukaryota</taxon>
        <taxon>Viridiplantae</taxon>
        <taxon>Streptophyta</taxon>
        <taxon>Embryophyta</taxon>
        <taxon>Tracheophyta</taxon>
        <taxon>Spermatophyta</taxon>
        <taxon>Magnoliopsida</taxon>
        <taxon>Liliopsida</taxon>
        <taxon>Zingiberales</taxon>
        <taxon>Zingiberaceae</taxon>
        <taxon>Zingiber</taxon>
    </lineage>
</organism>
<keyword evidence="2" id="KW-0833">Ubl conjugation pathway</keyword>
<evidence type="ECO:0000259" key="5">
    <source>
        <dbReference type="PROSITE" id="PS50097"/>
    </source>
</evidence>
<evidence type="ECO:0000256" key="1">
    <source>
        <dbReference type="ARBA" id="ARBA00004906"/>
    </source>
</evidence>
<dbReference type="PANTHER" id="PTHR32370">
    <property type="entry name" value="OS12G0117600 PROTEIN"/>
    <property type="match status" value="1"/>
</dbReference>
<dbReference type="InterPro" id="IPR011333">
    <property type="entry name" value="SKP1/BTB/POZ_sf"/>
</dbReference>
<dbReference type="EMBL" id="JACMSC010000007">
    <property type="protein sequence ID" value="KAG6516162.1"/>
    <property type="molecule type" value="Genomic_DNA"/>
</dbReference>
<protein>
    <recommendedName>
        <fullName evidence="9">Phototropic-responsive NPH3 family protein</fullName>
    </recommendedName>
</protein>
<comment type="pathway">
    <text evidence="1">Protein modification; protein ubiquitination.</text>
</comment>
<evidence type="ECO:0000259" key="6">
    <source>
        <dbReference type="PROSITE" id="PS51649"/>
    </source>
</evidence>
<feature type="domain" description="NPH3" evidence="6">
    <location>
        <begin position="284"/>
        <end position="560"/>
    </location>
</feature>
<evidence type="ECO:0000256" key="4">
    <source>
        <dbReference type="SAM" id="MobiDB-lite"/>
    </source>
</evidence>
<gene>
    <name evidence="7" type="ORF">ZIOFF_026611</name>
</gene>
<dbReference type="InterPro" id="IPR027356">
    <property type="entry name" value="NPH3_dom"/>
</dbReference>
<comment type="caution">
    <text evidence="7">The sequence shown here is derived from an EMBL/GenBank/DDBJ whole genome shotgun (WGS) entry which is preliminary data.</text>
</comment>
<reference evidence="7 8" key="1">
    <citation type="submission" date="2020-08" db="EMBL/GenBank/DDBJ databases">
        <title>Plant Genome Project.</title>
        <authorList>
            <person name="Zhang R.-G."/>
        </authorList>
    </citation>
    <scope>NUCLEOTIDE SEQUENCE [LARGE SCALE GENOMIC DNA]</scope>
    <source>
        <tissue evidence="7">Rhizome</tissue>
    </source>
</reference>
<evidence type="ECO:0000313" key="7">
    <source>
        <dbReference type="EMBL" id="KAG6516162.1"/>
    </source>
</evidence>
<dbReference type="GO" id="GO:0016567">
    <property type="term" value="P:protein ubiquitination"/>
    <property type="evidence" value="ECO:0007669"/>
    <property type="project" value="UniProtKB-UniPathway"/>
</dbReference>
<feature type="compositionally biased region" description="Basic and acidic residues" evidence="4">
    <location>
        <begin position="634"/>
        <end position="643"/>
    </location>
</feature>
<feature type="domain" description="BTB" evidence="5">
    <location>
        <begin position="106"/>
        <end position="174"/>
    </location>
</feature>
<dbReference type="PROSITE" id="PS50097">
    <property type="entry name" value="BTB"/>
    <property type="match status" value="1"/>
</dbReference>
<dbReference type="InterPro" id="IPR043454">
    <property type="entry name" value="NPH3/RPT2-like"/>
</dbReference>